<feature type="region of interest" description="Disordered" evidence="1">
    <location>
        <begin position="1"/>
        <end position="29"/>
    </location>
</feature>
<comment type="caution">
    <text evidence="3">The sequence shown here is derived from an EMBL/GenBank/DDBJ whole genome shotgun (WGS) entry which is preliminary data.</text>
</comment>
<evidence type="ECO:0000256" key="1">
    <source>
        <dbReference type="SAM" id="MobiDB-lite"/>
    </source>
</evidence>
<organism evidence="3 4">
    <name type="scientific">Acer yangbiense</name>
    <dbReference type="NCBI Taxonomy" id="1000413"/>
    <lineage>
        <taxon>Eukaryota</taxon>
        <taxon>Viridiplantae</taxon>
        <taxon>Streptophyta</taxon>
        <taxon>Embryophyta</taxon>
        <taxon>Tracheophyta</taxon>
        <taxon>Spermatophyta</taxon>
        <taxon>Magnoliopsida</taxon>
        <taxon>eudicotyledons</taxon>
        <taxon>Gunneridae</taxon>
        <taxon>Pentapetalae</taxon>
        <taxon>rosids</taxon>
        <taxon>malvids</taxon>
        <taxon>Sapindales</taxon>
        <taxon>Sapindaceae</taxon>
        <taxon>Hippocastanoideae</taxon>
        <taxon>Acereae</taxon>
        <taxon>Acer</taxon>
    </lineage>
</organism>
<evidence type="ECO:0000259" key="2">
    <source>
        <dbReference type="Pfam" id="PF07727"/>
    </source>
</evidence>
<dbReference type="PANTHER" id="PTHR11439:SF487">
    <property type="entry name" value="RNA-DIRECTED DNA POLYMERASE"/>
    <property type="match status" value="1"/>
</dbReference>
<evidence type="ECO:0000313" key="4">
    <source>
        <dbReference type="Proteomes" id="UP000323000"/>
    </source>
</evidence>
<protein>
    <recommendedName>
        <fullName evidence="2">Reverse transcriptase Ty1/copia-type domain-containing protein</fullName>
    </recommendedName>
</protein>
<proteinExistence type="predicted"/>
<dbReference type="Proteomes" id="UP000323000">
    <property type="component" value="Chromosome 11"/>
</dbReference>
<dbReference type="InterPro" id="IPR013103">
    <property type="entry name" value="RVT_2"/>
</dbReference>
<dbReference type="SUPFAM" id="SSF56672">
    <property type="entry name" value="DNA/RNA polymerases"/>
    <property type="match status" value="1"/>
</dbReference>
<gene>
    <name evidence="3" type="ORF">EZV62_023907</name>
</gene>
<evidence type="ECO:0000313" key="3">
    <source>
        <dbReference type="EMBL" id="TXG51383.1"/>
    </source>
</evidence>
<dbReference type="CDD" id="cd09272">
    <property type="entry name" value="RNase_HI_RT_Ty1"/>
    <property type="match status" value="1"/>
</dbReference>
<sequence length="420" mass="47913">MNNQQTPVQRLTDPPVEIERPQLPPVSSNMENQTVDIHETNDSSLGENTVCCLYKSLYGLKQASRQWFEKISDAIQAAGYVQSKADYSLFTRQQGKSSTFLLIYVDDILITGNDPQAISTLKAFLHNRFRIKDLGNLRFFLGIEISRSQKGIYISERKYALEIIKDAGLLGAAPMEFPMEKGLKLSNNGELLKDPSRYRRLVGRLIYLTITRPDITYSVHILSRLMHEPRKPHMEAALRILRYLKNAPGQVILISSHDDLTLRAYCDSDWAGCPITRRSTISYCVFLGSSLISWRSKRQKTFSLPSAEAEYRAMAGACFELSWLRYLLTDFGIVHPKPALLFCDNKATLHIAANPVFHERIRHIEMDCHFIRDKIQNGWVVTRHVESSHQLIDVFTKALGKESFIPMDRKLGVLDIHSPT</sequence>
<dbReference type="PANTHER" id="PTHR11439">
    <property type="entry name" value="GAG-POL-RELATED RETROTRANSPOSON"/>
    <property type="match status" value="1"/>
</dbReference>
<reference evidence="4" key="1">
    <citation type="journal article" date="2019" name="Gigascience">
        <title>De novo genome assembly of the endangered Acer yangbiense, a plant species with extremely small populations endemic to Yunnan Province, China.</title>
        <authorList>
            <person name="Yang J."/>
            <person name="Wariss H.M."/>
            <person name="Tao L."/>
            <person name="Zhang R."/>
            <person name="Yun Q."/>
            <person name="Hollingsworth P."/>
            <person name="Dao Z."/>
            <person name="Luo G."/>
            <person name="Guo H."/>
            <person name="Ma Y."/>
            <person name="Sun W."/>
        </authorList>
    </citation>
    <scope>NUCLEOTIDE SEQUENCE [LARGE SCALE GENOMIC DNA]</scope>
    <source>
        <strain evidence="4">cv. Malutang</strain>
    </source>
</reference>
<dbReference type="EMBL" id="VAHF01000011">
    <property type="protein sequence ID" value="TXG51383.1"/>
    <property type="molecule type" value="Genomic_DNA"/>
</dbReference>
<dbReference type="Pfam" id="PF07727">
    <property type="entry name" value="RVT_2"/>
    <property type="match status" value="1"/>
</dbReference>
<dbReference type="OrthoDB" id="414945at2759"/>
<dbReference type="AlphaFoldDB" id="A0A5C7H325"/>
<dbReference type="InterPro" id="IPR043502">
    <property type="entry name" value="DNA/RNA_pol_sf"/>
</dbReference>
<keyword evidence="4" id="KW-1185">Reference proteome</keyword>
<feature type="domain" description="Reverse transcriptase Ty1/copia-type" evidence="2">
    <location>
        <begin position="47"/>
        <end position="181"/>
    </location>
</feature>
<name>A0A5C7H325_9ROSI</name>
<accession>A0A5C7H325</accession>